<dbReference type="EMBL" id="MU167265">
    <property type="protein sequence ID" value="KAG0146159.1"/>
    <property type="molecule type" value="Genomic_DNA"/>
</dbReference>
<comment type="caution">
    <text evidence="1">The sequence shown here is derived from an EMBL/GenBank/DDBJ whole genome shotgun (WGS) entry which is preliminary data.</text>
</comment>
<protein>
    <submittedName>
        <fullName evidence="1">Uncharacterized protein</fullName>
    </submittedName>
</protein>
<dbReference type="AlphaFoldDB" id="A0A9P6NHN7"/>
<dbReference type="Proteomes" id="UP000886653">
    <property type="component" value="Unassembled WGS sequence"/>
</dbReference>
<accession>A0A9P6NHN7</accession>
<reference evidence="1" key="1">
    <citation type="submission" date="2013-11" db="EMBL/GenBank/DDBJ databases">
        <title>Genome sequence of the fusiform rust pathogen reveals effectors for host alternation and coevolution with pine.</title>
        <authorList>
            <consortium name="DOE Joint Genome Institute"/>
            <person name="Smith K."/>
            <person name="Pendleton A."/>
            <person name="Kubisiak T."/>
            <person name="Anderson C."/>
            <person name="Salamov A."/>
            <person name="Aerts A."/>
            <person name="Riley R."/>
            <person name="Clum A."/>
            <person name="Lindquist E."/>
            <person name="Ence D."/>
            <person name="Campbell M."/>
            <person name="Kronenberg Z."/>
            <person name="Feau N."/>
            <person name="Dhillon B."/>
            <person name="Hamelin R."/>
            <person name="Burleigh J."/>
            <person name="Smith J."/>
            <person name="Yandell M."/>
            <person name="Nelson C."/>
            <person name="Grigoriev I."/>
            <person name="Davis J."/>
        </authorList>
    </citation>
    <scope>NUCLEOTIDE SEQUENCE</scope>
    <source>
        <strain evidence="1">G11</strain>
    </source>
</reference>
<evidence type="ECO:0000313" key="1">
    <source>
        <dbReference type="EMBL" id="KAG0146159.1"/>
    </source>
</evidence>
<evidence type="ECO:0000313" key="2">
    <source>
        <dbReference type="Proteomes" id="UP000886653"/>
    </source>
</evidence>
<gene>
    <name evidence="1" type="ORF">CROQUDRAFT_657799</name>
</gene>
<name>A0A9P6NHN7_9BASI</name>
<sequence>MHLVNPQNRDQLLKLNTVMLKTNEVPGVSHISPLMSQPGWKWLSVVDFNKTETKLLCKQLASLLGTSDTPPIILTLAIVEACNFHKDTMLIFNAKPPKKFGDVEELVKAVQVFEDEKNVEFFLTLLEAIRWHWVRCKIALNSK</sequence>
<keyword evidence="2" id="KW-1185">Reference proteome</keyword>
<proteinExistence type="predicted"/>
<organism evidence="1 2">
    <name type="scientific">Cronartium quercuum f. sp. fusiforme G11</name>
    <dbReference type="NCBI Taxonomy" id="708437"/>
    <lineage>
        <taxon>Eukaryota</taxon>
        <taxon>Fungi</taxon>
        <taxon>Dikarya</taxon>
        <taxon>Basidiomycota</taxon>
        <taxon>Pucciniomycotina</taxon>
        <taxon>Pucciniomycetes</taxon>
        <taxon>Pucciniales</taxon>
        <taxon>Coleosporiaceae</taxon>
        <taxon>Cronartium</taxon>
    </lineage>
</organism>